<dbReference type="OrthoDB" id="5346389at2"/>
<protein>
    <submittedName>
        <fullName evidence="2">Helix-turn-helix protein</fullName>
    </submittedName>
</protein>
<dbReference type="HOGENOM" id="CLU_057862_2_1_6"/>
<dbReference type="PROSITE" id="PS50943">
    <property type="entry name" value="HTH_CROC1"/>
    <property type="match status" value="1"/>
</dbReference>
<dbReference type="AlphaFoldDB" id="H8L3X0"/>
<dbReference type="PANTHER" id="PTHR35010:SF2">
    <property type="entry name" value="BLL4672 PROTEIN"/>
    <property type="match status" value="1"/>
</dbReference>
<dbReference type="Pfam" id="PF13560">
    <property type="entry name" value="HTH_31"/>
    <property type="match status" value="1"/>
</dbReference>
<dbReference type="Gene3D" id="3.30.450.180">
    <property type="match status" value="1"/>
</dbReference>
<proteinExistence type="predicted"/>
<dbReference type="Proteomes" id="UP000005234">
    <property type="component" value="Chromosome"/>
</dbReference>
<dbReference type="SUPFAM" id="SSF47413">
    <property type="entry name" value="lambda repressor-like DNA-binding domains"/>
    <property type="match status" value="1"/>
</dbReference>
<evidence type="ECO:0000313" key="2">
    <source>
        <dbReference type="EMBL" id="AFC85564.1"/>
    </source>
</evidence>
<sequence length="304" mass="34223">MNHLEVYILYQDQGLAPDEDTQKRLGSFLRRKREGLSPEDIGLTRPPRRRTPGLRREDVAAMAGISTVWYSKIERGQAIGISREALQAISRVLRLQPPEHRYLMTLAKQPTPSTSTPCLMIGSHTRRLLDRIDPMPAIVTNDYYDILAANRAYSLMCGIDLDAVPPRERNYIGLAFSSPAWRRFLRMDDVEVGNIKLARMVGSLRGISANRPGDSLMSARISELKAQSKEFSSLWDSEVVNQSEASDHALLHAKLGSIILRKQIWQSIGGETSGRLNVYTPLNDEDCRRLEDVYASWNGGSEEN</sequence>
<dbReference type="PANTHER" id="PTHR35010">
    <property type="entry name" value="BLL4672 PROTEIN-RELATED"/>
    <property type="match status" value="1"/>
</dbReference>
<accession>H8L3X0</accession>
<gene>
    <name evidence="2" type="ordered locus">Fraau_1104</name>
</gene>
<evidence type="ECO:0000259" key="1">
    <source>
        <dbReference type="PROSITE" id="PS50943"/>
    </source>
</evidence>
<dbReference type="InterPro" id="IPR010982">
    <property type="entry name" value="Lambda_DNA-bd_dom_sf"/>
</dbReference>
<keyword evidence="3" id="KW-1185">Reference proteome</keyword>
<evidence type="ECO:0000313" key="3">
    <source>
        <dbReference type="Proteomes" id="UP000005234"/>
    </source>
</evidence>
<dbReference type="CDD" id="cd00093">
    <property type="entry name" value="HTH_XRE"/>
    <property type="match status" value="1"/>
</dbReference>
<name>H8L3X0_FRAAD</name>
<feature type="domain" description="HTH cro/C1-type" evidence="1">
    <location>
        <begin position="53"/>
        <end position="100"/>
    </location>
</feature>
<reference evidence="2" key="1">
    <citation type="submission" date="2012-02" db="EMBL/GenBank/DDBJ databases">
        <title>The complete genome of Frateuria aurantia DSM 6220.</title>
        <authorList>
            <consortium name="US DOE Joint Genome Institute (JGI-PGF)"/>
            <person name="Lucas S."/>
            <person name="Copeland A."/>
            <person name="Lapidus A."/>
            <person name="Glavina del Rio T."/>
            <person name="Dalin E."/>
            <person name="Tice H."/>
            <person name="Bruce D."/>
            <person name="Goodwin L."/>
            <person name="Pitluck S."/>
            <person name="Peters L."/>
            <person name="Ovchinnikova G."/>
            <person name="Teshima H."/>
            <person name="Kyrpides N."/>
            <person name="Mavromatis K."/>
            <person name="Ivanova N."/>
            <person name="Brettin T."/>
            <person name="Detter J.C."/>
            <person name="Han C."/>
            <person name="Larimer F."/>
            <person name="Land M."/>
            <person name="Hauser L."/>
            <person name="Markowitz V."/>
            <person name="Cheng J.-F."/>
            <person name="Hugenholtz P."/>
            <person name="Woyke T."/>
            <person name="Wu D."/>
            <person name="Brambilla E."/>
            <person name="Klenk H.-P."/>
            <person name="Eisen J.A."/>
        </authorList>
    </citation>
    <scope>NUCLEOTIDE SEQUENCE</scope>
    <source>
        <strain evidence="2">DSM 6220</strain>
    </source>
</reference>
<organism evidence="2 3">
    <name type="scientific">Frateuria aurantia (strain ATCC 33424 / DSM 6220 / KCTC 2777 / LMG 1558 / NBRC 3245 / NCIMB 13370)</name>
    <name type="common">Acetobacter aurantius</name>
    <dbReference type="NCBI Taxonomy" id="767434"/>
    <lineage>
        <taxon>Bacteria</taxon>
        <taxon>Pseudomonadati</taxon>
        <taxon>Pseudomonadota</taxon>
        <taxon>Gammaproteobacteria</taxon>
        <taxon>Lysobacterales</taxon>
        <taxon>Rhodanobacteraceae</taxon>
        <taxon>Frateuria</taxon>
    </lineage>
</organism>
<dbReference type="STRING" id="767434.Fraau_1104"/>
<dbReference type="Pfam" id="PF17765">
    <property type="entry name" value="MLTR_LBD"/>
    <property type="match status" value="1"/>
</dbReference>
<dbReference type="eggNOG" id="COG1396">
    <property type="taxonomic scope" value="Bacteria"/>
</dbReference>
<dbReference type="InterPro" id="IPR001387">
    <property type="entry name" value="Cro/C1-type_HTH"/>
</dbReference>
<dbReference type="Gene3D" id="1.10.260.40">
    <property type="entry name" value="lambda repressor-like DNA-binding domains"/>
    <property type="match status" value="1"/>
</dbReference>
<dbReference type="InterPro" id="IPR041413">
    <property type="entry name" value="MLTR_LBD"/>
</dbReference>
<dbReference type="EMBL" id="CP003350">
    <property type="protein sequence ID" value="AFC85564.1"/>
    <property type="molecule type" value="Genomic_DNA"/>
</dbReference>
<dbReference type="GO" id="GO:0003677">
    <property type="term" value="F:DNA binding"/>
    <property type="evidence" value="ECO:0007669"/>
    <property type="project" value="InterPro"/>
</dbReference>
<dbReference type="SMART" id="SM00530">
    <property type="entry name" value="HTH_XRE"/>
    <property type="match status" value="1"/>
</dbReference>
<dbReference type="KEGG" id="fau:Fraau_1104"/>